<proteinExistence type="predicted"/>
<evidence type="ECO:0000259" key="4">
    <source>
        <dbReference type="Pfam" id="PF02770"/>
    </source>
</evidence>
<keyword evidence="1" id="KW-0285">Flavoprotein</keyword>
<accession>A0A919WFE6</accession>
<evidence type="ECO:0000256" key="1">
    <source>
        <dbReference type="ARBA" id="ARBA00022630"/>
    </source>
</evidence>
<reference evidence="7" key="1">
    <citation type="submission" date="2021-03" db="EMBL/GenBank/DDBJ databases">
        <title>Antimicrobial resistance genes in bacteria isolated from Japanese honey, and their potential for conferring macrolide and lincosamide resistance in the American foulbrood pathogen Paenibacillus larvae.</title>
        <authorList>
            <person name="Okamoto M."/>
            <person name="Kumagai M."/>
            <person name="Kanamori H."/>
            <person name="Takamatsu D."/>
        </authorList>
    </citation>
    <scope>NUCLEOTIDE SEQUENCE</scope>
    <source>
        <strain evidence="7">J27TS8</strain>
    </source>
</reference>
<dbReference type="AlphaFoldDB" id="A0A919WFE6"/>
<gene>
    <name evidence="7" type="ORF">J27TS8_09680</name>
</gene>
<dbReference type="InterPro" id="IPR046373">
    <property type="entry name" value="Acyl-CoA_Oxase/DH_mid-dom_sf"/>
</dbReference>
<dbReference type="InterPro" id="IPR036250">
    <property type="entry name" value="AcylCo_DH-like_C"/>
</dbReference>
<dbReference type="InterPro" id="IPR037069">
    <property type="entry name" value="AcylCoA_DH/ox_N_sf"/>
</dbReference>
<dbReference type="Gene3D" id="1.10.540.10">
    <property type="entry name" value="Acyl-CoA dehydrogenase/oxidase, N-terminal domain"/>
    <property type="match status" value="1"/>
</dbReference>
<dbReference type="SUPFAM" id="SSF56645">
    <property type="entry name" value="Acyl-CoA dehydrogenase NM domain-like"/>
    <property type="match status" value="1"/>
</dbReference>
<dbReference type="CDD" id="cd00567">
    <property type="entry name" value="ACAD"/>
    <property type="match status" value="1"/>
</dbReference>
<organism evidence="7 8">
    <name type="scientific">Robertmurraya siralis</name>
    <dbReference type="NCBI Taxonomy" id="77777"/>
    <lineage>
        <taxon>Bacteria</taxon>
        <taxon>Bacillati</taxon>
        <taxon>Bacillota</taxon>
        <taxon>Bacilli</taxon>
        <taxon>Bacillales</taxon>
        <taxon>Bacillaceae</taxon>
        <taxon>Robertmurraya</taxon>
    </lineage>
</organism>
<keyword evidence="8" id="KW-1185">Reference proteome</keyword>
<dbReference type="Pfam" id="PF02771">
    <property type="entry name" value="Acyl-CoA_dh_N"/>
    <property type="match status" value="1"/>
</dbReference>
<dbReference type="Gene3D" id="1.20.140.10">
    <property type="entry name" value="Butyryl-CoA Dehydrogenase, subunit A, domain 3"/>
    <property type="match status" value="1"/>
</dbReference>
<evidence type="ECO:0000256" key="2">
    <source>
        <dbReference type="ARBA" id="ARBA00023002"/>
    </source>
</evidence>
<dbReference type="PIRSF" id="PIRSF016578">
    <property type="entry name" value="HsaA"/>
    <property type="match status" value="1"/>
</dbReference>
<dbReference type="InterPro" id="IPR009100">
    <property type="entry name" value="AcylCoA_DH/oxidase_NM_dom_sf"/>
</dbReference>
<feature type="domain" description="Acyl-CoA dehydrogenase C-terminal" evidence="6">
    <location>
        <begin position="248"/>
        <end position="366"/>
    </location>
</feature>
<dbReference type="InterPro" id="IPR013786">
    <property type="entry name" value="AcylCoA_DH/ox_N"/>
</dbReference>
<evidence type="ECO:0000313" key="7">
    <source>
        <dbReference type="EMBL" id="GIN60975.1"/>
    </source>
</evidence>
<evidence type="ECO:0000259" key="5">
    <source>
        <dbReference type="Pfam" id="PF02771"/>
    </source>
</evidence>
<dbReference type="Pfam" id="PF08028">
    <property type="entry name" value="Acyl-CoA_dh_2"/>
    <property type="match status" value="1"/>
</dbReference>
<dbReference type="PANTHER" id="PTHR43884">
    <property type="entry name" value="ACYL-COA DEHYDROGENASE"/>
    <property type="match status" value="1"/>
</dbReference>
<dbReference type="InterPro" id="IPR006091">
    <property type="entry name" value="Acyl-CoA_Oxase/DH_mid-dom"/>
</dbReference>
<comment type="caution">
    <text evidence="7">The sequence shown here is derived from an EMBL/GenBank/DDBJ whole genome shotgun (WGS) entry which is preliminary data.</text>
</comment>
<dbReference type="FunFam" id="2.40.110.10:FF:000020">
    <property type="entry name" value="Putative acyl-CoA dehydrogenase YdbM"/>
    <property type="match status" value="1"/>
</dbReference>
<evidence type="ECO:0000259" key="6">
    <source>
        <dbReference type="Pfam" id="PF08028"/>
    </source>
</evidence>
<protein>
    <submittedName>
        <fullName evidence="7">Acyl-CoA dehydrogenase</fullName>
    </submittedName>
</protein>
<name>A0A919WFE6_9BACI</name>
<feature type="region of interest" description="Disordered" evidence="3">
    <location>
        <begin position="127"/>
        <end position="147"/>
    </location>
</feature>
<dbReference type="EMBL" id="BORC01000001">
    <property type="protein sequence ID" value="GIN60975.1"/>
    <property type="molecule type" value="Genomic_DNA"/>
</dbReference>
<dbReference type="Gene3D" id="2.40.110.10">
    <property type="entry name" value="Butyryl-CoA Dehydrogenase, subunit A, domain 2"/>
    <property type="match status" value="1"/>
</dbReference>
<dbReference type="Proteomes" id="UP000682111">
    <property type="component" value="Unassembled WGS sequence"/>
</dbReference>
<evidence type="ECO:0000256" key="3">
    <source>
        <dbReference type="SAM" id="MobiDB-lite"/>
    </source>
</evidence>
<dbReference type="Pfam" id="PF02770">
    <property type="entry name" value="Acyl-CoA_dh_M"/>
    <property type="match status" value="1"/>
</dbReference>
<keyword evidence="2" id="KW-0560">Oxidoreductase</keyword>
<feature type="domain" description="Acyl-CoA dehydrogenase/oxidase N-terminal" evidence="5">
    <location>
        <begin position="25"/>
        <end position="100"/>
    </location>
</feature>
<dbReference type="PANTHER" id="PTHR43884:SF25">
    <property type="entry name" value="ACYL-COA DEHYDROGENASE YDBM-RELATED"/>
    <property type="match status" value="1"/>
</dbReference>
<dbReference type="GO" id="GO:0003995">
    <property type="term" value="F:acyl-CoA dehydrogenase activity"/>
    <property type="evidence" value="ECO:0007669"/>
    <property type="project" value="TreeGrafter"/>
</dbReference>
<dbReference type="InterPro" id="IPR013107">
    <property type="entry name" value="Acyl-CoA_DH_C"/>
</dbReference>
<sequence length="388" mass="43474">MSEGLDMQFQETRTFEEKLKLMREMSEQFRTRAAKVDEEASFPFENIKELKASGYTQLTVPKKYGGEEITLYELVRLQEQIAIGDGATALAIGWHMGIVKNLAEKRLWREEIFKRVMEDVKKGALLNGAASEPQTGSPTRGGKPTTIARKTENGWIINGRKTFTTMSPVLDYFIVSASIEESDEVGNFLIHRSLPGIIIEETWDSVAMRGTGSHDLVLMDVEVLSDEYVERFVPGQKGANGWLLNIPACYLGIAQAAQKYAIHFAKTYSPNSISGTIIDIPAVQQRVGEMELRILEAKHFLYSVAKQWDALAEVERMRLNAELGAVKYAVTNKAIEVVDLAMRIVGARSLSQQNPLQRYYRDVRAGLHNPPMDDMTIQALARKALADN</sequence>
<dbReference type="SUPFAM" id="SSF47203">
    <property type="entry name" value="Acyl-CoA dehydrogenase C-terminal domain-like"/>
    <property type="match status" value="1"/>
</dbReference>
<feature type="domain" description="Acyl-CoA oxidase/dehydrogenase middle" evidence="4">
    <location>
        <begin position="129"/>
        <end position="221"/>
    </location>
</feature>
<evidence type="ECO:0000313" key="8">
    <source>
        <dbReference type="Proteomes" id="UP000682111"/>
    </source>
</evidence>
<dbReference type="GO" id="GO:0050660">
    <property type="term" value="F:flavin adenine dinucleotide binding"/>
    <property type="evidence" value="ECO:0007669"/>
    <property type="project" value="InterPro"/>
</dbReference>